<dbReference type="AlphaFoldDB" id="A0A2H3IVE1"/>
<dbReference type="EMBL" id="KB467831">
    <property type="protein sequence ID" value="PCH33946.1"/>
    <property type="molecule type" value="Genomic_DNA"/>
</dbReference>
<feature type="region of interest" description="Disordered" evidence="1">
    <location>
        <begin position="399"/>
        <end position="449"/>
    </location>
</feature>
<protein>
    <recommendedName>
        <fullName evidence="2">PB1 domain-containing protein</fullName>
    </recommendedName>
</protein>
<gene>
    <name evidence="3" type="ORF">WOLCODRAFT_63503</name>
</gene>
<feature type="compositionally biased region" description="Low complexity" evidence="1">
    <location>
        <begin position="272"/>
        <end position="282"/>
    </location>
</feature>
<dbReference type="OMA" id="ISNARGP"/>
<sequence length="635" mass="68525">MTTLQSVHIKLTRPPDPLIRKVVFDAPLTWVALAEKIAGLYQITPADVAVSYLDADGDEVTLSSEQELREFHDALPPPPDGAPTVKFSVWDLGAERNKTLPPTPRSSMYRNTFGPGQRIPMVFEVEDEWQRVAPVAPGLGSMLFGHQASSDASGPHAFVEVIESDVESQAQQEDRQTAVSISDSALTDSTSAPSLDKGKGRETVEVASISSDESIVESHEPRKYPIHVIDMSNPNVETLRVLDSRTPTPISRGGSTPRPAAPSAKSRTSTVPAPAQAQAQAPDPDPPLPDLGTMPSASSSTVSLTNDVANLFSTLSTVFASHPELSEGVRTIVRNATNGTYWHAHRDTVARAADEIRRSAVSSSSDISQIAVDARRAAEDAAGRRIAEAIANVVHVIGDVTGTIPPGSSSTPRSQRGRGGSEHRPYPSHHERRNLRRSETLDSWRGGSRGSDDPFVWMNNWLENARVRHENARPDCDADDSAIHSSQHMISEDEKSPPKGKEKKGQNIQTEVADLTQSTTQIISAARGPFPQLEMYGVPLPRSRHTMHGTGTTPRPAVDTSSVAIAAITRRLGDMGFTETAYPSMPKKVRARVPRNAELSPDAEDAAVMDVLEELLQLSPQKPVASGSDTRGEGF</sequence>
<dbReference type="STRING" id="742152.A0A2H3IVE1"/>
<feature type="domain" description="PB1" evidence="2">
    <location>
        <begin position="20"/>
        <end position="71"/>
    </location>
</feature>
<organism evidence="3 4">
    <name type="scientific">Wolfiporia cocos (strain MD-104)</name>
    <name type="common">Brown rot fungus</name>
    <dbReference type="NCBI Taxonomy" id="742152"/>
    <lineage>
        <taxon>Eukaryota</taxon>
        <taxon>Fungi</taxon>
        <taxon>Dikarya</taxon>
        <taxon>Basidiomycota</taxon>
        <taxon>Agaricomycotina</taxon>
        <taxon>Agaricomycetes</taxon>
        <taxon>Polyporales</taxon>
        <taxon>Phaeolaceae</taxon>
        <taxon>Wolfiporia</taxon>
    </lineage>
</organism>
<dbReference type="Proteomes" id="UP000218811">
    <property type="component" value="Unassembled WGS sequence"/>
</dbReference>
<evidence type="ECO:0000256" key="1">
    <source>
        <dbReference type="SAM" id="MobiDB-lite"/>
    </source>
</evidence>
<dbReference type="SUPFAM" id="SSF54277">
    <property type="entry name" value="CAD &amp; PB1 domains"/>
    <property type="match status" value="1"/>
</dbReference>
<feature type="compositionally biased region" description="Basic and acidic residues" evidence="1">
    <location>
        <begin position="490"/>
        <end position="505"/>
    </location>
</feature>
<feature type="compositionally biased region" description="Basic and acidic residues" evidence="1">
    <location>
        <begin position="419"/>
        <end position="429"/>
    </location>
</feature>
<feature type="region of interest" description="Disordered" evidence="1">
    <location>
        <begin position="473"/>
        <end position="508"/>
    </location>
</feature>
<feature type="region of interest" description="Disordered" evidence="1">
    <location>
        <begin position="166"/>
        <end position="203"/>
    </location>
</feature>
<dbReference type="Gene3D" id="3.10.20.90">
    <property type="entry name" value="Phosphatidylinositol 3-kinase Catalytic Subunit, Chain A, domain 1"/>
    <property type="match status" value="1"/>
</dbReference>
<name>A0A2H3IVE1_WOLCO</name>
<accession>A0A2H3IVE1</accession>
<dbReference type="OrthoDB" id="661148at2759"/>
<feature type="region of interest" description="Disordered" evidence="1">
    <location>
        <begin position="245"/>
        <end position="300"/>
    </location>
</feature>
<evidence type="ECO:0000313" key="4">
    <source>
        <dbReference type="Proteomes" id="UP000218811"/>
    </source>
</evidence>
<dbReference type="Pfam" id="PF00564">
    <property type="entry name" value="PB1"/>
    <property type="match status" value="1"/>
</dbReference>
<proteinExistence type="predicted"/>
<reference evidence="3 4" key="1">
    <citation type="journal article" date="2012" name="Science">
        <title>The Paleozoic origin of enzymatic lignin decomposition reconstructed from 31 fungal genomes.</title>
        <authorList>
            <person name="Floudas D."/>
            <person name="Binder M."/>
            <person name="Riley R."/>
            <person name="Barry K."/>
            <person name="Blanchette R.A."/>
            <person name="Henrissat B."/>
            <person name="Martinez A.T."/>
            <person name="Otillar R."/>
            <person name="Spatafora J.W."/>
            <person name="Yadav J.S."/>
            <person name="Aerts A."/>
            <person name="Benoit I."/>
            <person name="Boyd A."/>
            <person name="Carlson A."/>
            <person name="Copeland A."/>
            <person name="Coutinho P.M."/>
            <person name="de Vries R.P."/>
            <person name="Ferreira P."/>
            <person name="Findley K."/>
            <person name="Foster B."/>
            <person name="Gaskell J."/>
            <person name="Glotzer D."/>
            <person name="Gorecki P."/>
            <person name="Heitman J."/>
            <person name="Hesse C."/>
            <person name="Hori C."/>
            <person name="Igarashi K."/>
            <person name="Jurgens J.A."/>
            <person name="Kallen N."/>
            <person name="Kersten P."/>
            <person name="Kohler A."/>
            <person name="Kuees U."/>
            <person name="Kumar T.K.A."/>
            <person name="Kuo A."/>
            <person name="LaButti K."/>
            <person name="Larrondo L.F."/>
            <person name="Lindquist E."/>
            <person name="Ling A."/>
            <person name="Lombard V."/>
            <person name="Lucas S."/>
            <person name="Lundell T."/>
            <person name="Martin R."/>
            <person name="McLaughlin D.J."/>
            <person name="Morgenstern I."/>
            <person name="Morin E."/>
            <person name="Murat C."/>
            <person name="Nagy L.G."/>
            <person name="Nolan M."/>
            <person name="Ohm R.A."/>
            <person name="Patyshakuliyeva A."/>
            <person name="Rokas A."/>
            <person name="Ruiz-Duenas F.J."/>
            <person name="Sabat G."/>
            <person name="Salamov A."/>
            <person name="Samejima M."/>
            <person name="Schmutz J."/>
            <person name="Slot J.C."/>
            <person name="St John F."/>
            <person name="Stenlid J."/>
            <person name="Sun H."/>
            <person name="Sun S."/>
            <person name="Syed K."/>
            <person name="Tsang A."/>
            <person name="Wiebenga A."/>
            <person name="Young D."/>
            <person name="Pisabarro A."/>
            <person name="Eastwood D.C."/>
            <person name="Martin F."/>
            <person name="Cullen D."/>
            <person name="Grigoriev I.V."/>
            <person name="Hibbett D.S."/>
        </authorList>
    </citation>
    <scope>NUCLEOTIDE SEQUENCE [LARGE SCALE GENOMIC DNA]</scope>
    <source>
        <strain evidence="3 4">MD-104</strain>
    </source>
</reference>
<dbReference type="InterPro" id="IPR000270">
    <property type="entry name" value="PB1_dom"/>
</dbReference>
<keyword evidence="4" id="KW-1185">Reference proteome</keyword>
<evidence type="ECO:0000313" key="3">
    <source>
        <dbReference type="EMBL" id="PCH33946.1"/>
    </source>
</evidence>
<feature type="compositionally biased region" description="Polar residues" evidence="1">
    <location>
        <begin position="167"/>
        <end position="193"/>
    </location>
</feature>
<evidence type="ECO:0000259" key="2">
    <source>
        <dbReference type="Pfam" id="PF00564"/>
    </source>
</evidence>